<dbReference type="EMBL" id="UYWW01005374">
    <property type="protein sequence ID" value="VDM14098.1"/>
    <property type="molecule type" value="Genomic_DNA"/>
</dbReference>
<dbReference type="InParanoid" id="A0A3P7FTR0"/>
<evidence type="ECO:0000313" key="2">
    <source>
        <dbReference type="EMBL" id="VDM14098.1"/>
    </source>
</evidence>
<keyword evidence="3" id="KW-1185">Reference proteome</keyword>
<dbReference type="AlphaFoldDB" id="A0A3P7FTR0"/>
<feature type="non-terminal residue" evidence="2">
    <location>
        <position position="55"/>
    </location>
</feature>
<organism evidence="2 3">
    <name type="scientific">Wuchereria bancrofti</name>
    <dbReference type="NCBI Taxonomy" id="6293"/>
    <lineage>
        <taxon>Eukaryota</taxon>
        <taxon>Metazoa</taxon>
        <taxon>Ecdysozoa</taxon>
        <taxon>Nematoda</taxon>
        <taxon>Chromadorea</taxon>
        <taxon>Rhabditida</taxon>
        <taxon>Spirurina</taxon>
        <taxon>Spiruromorpha</taxon>
        <taxon>Filarioidea</taxon>
        <taxon>Onchocercidae</taxon>
        <taxon>Wuchereria</taxon>
    </lineage>
</organism>
<proteinExistence type="predicted"/>
<gene>
    <name evidence="2" type="ORF">WBA_LOCUS7484</name>
</gene>
<dbReference type="Proteomes" id="UP000270924">
    <property type="component" value="Unassembled WGS sequence"/>
</dbReference>
<evidence type="ECO:0000256" key="1">
    <source>
        <dbReference type="SAM" id="MobiDB-lite"/>
    </source>
</evidence>
<feature type="region of interest" description="Disordered" evidence="1">
    <location>
        <begin position="1"/>
        <end position="55"/>
    </location>
</feature>
<accession>A0A3P7FTR0</accession>
<name>A0A3P7FTR0_WUCBA</name>
<sequence>MMEERAMIGGTGGTSLVGWGNSQKKWKMKSERGDSGWGRPVRTVTQQRAAYPPRL</sequence>
<protein>
    <submittedName>
        <fullName evidence="2">Uncharacterized protein</fullName>
    </submittedName>
</protein>
<reference evidence="2 3" key="1">
    <citation type="submission" date="2018-11" db="EMBL/GenBank/DDBJ databases">
        <authorList>
            <consortium name="Pathogen Informatics"/>
        </authorList>
    </citation>
    <scope>NUCLEOTIDE SEQUENCE [LARGE SCALE GENOMIC DNA]</scope>
</reference>
<evidence type="ECO:0000313" key="3">
    <source>
        <dbReference type="Proteomes" id="UP000270924"/>
    </source>
</evidence>